<keyword evidence="7 9" id="KW-0663">Pyridoxal phosphate</keyword>
<dbReference type="PANTHER" id="PTHR42684:SF17">
    <property type="entry name" value="ADENOSYLMETHIONINE-8-AMINO-7-OXONONANOATE AMINOTRANSFERASE"/>
    <property type="match status" value="1"/>
</dbReference>
<dbReference type="GO" id="GO:0009102">
    <property type="term" value="P:biotin biosynthetic process"/>
    <property type="evidence" value="ECO:0007669"/>
    <property type="project" value="UniProtKB-UniRule"/>
</dbReference>
<keyword evidence="5 9" id="KW-0949">S-adenosyl-L-methionine</keyword>
<dbReference type="PANTHER" id="PTHR42684">
    <property type="entry name" value="ADENOSYLMETHIONINE-8-AMINO-7-OXONONANOATE AMINOTRANSFERASE"/>
    <property type="match status" value="1"/>
</dbReference>
<feature type="binding site" evidence="9">
    <location>
        <position position="285"/>
    </location>
    <ligand>
        <name>substrate</name>
    </ligand>
</feature>
<dbReference type="Gene3D" id="3.90.1150.10">
    <property type="entry name" value="Aspartate Aminotransferase, domain 1"/>
    <property type="match status" value="1"/>
</dbReference>
<evidence type="ECO:0000256" key="6">
    <source>
        <dbReference type="ARBA" id="ARBA00022756"/>
    </source>
</evidence>
<feature type="binding site" evidence="9">
    <location>
        <begin position="117"/>
        <end position="118"/>
    </location>
    <ligand>
        <name>pyridoxal 5'-phosphate</name>
        <dbReference type="ChEBI" id="CHEBI:597326"/>
    </ligand>
</feature>
<organism evidence="10 11">
    <name type="scientific">Leptospira santarosai</name>
    <dbReference type="NCBI Taxonomy" id="28183"/>
    <lineage>
        <taxon>Bacteria</taxon>
        <taxon>Pseudomonadati</taxon>
        <taxon>Spirochaetota</taxon>
        <taxon>Spirochaetia</taxon>
        <taxon>Leptospirales</taxon>
        <taxon>Leptospiraceae</taxon>
        <taxon>Leptospira</taxon>
    </lineage>
</organism>
<dbReference type="InterPro" id="IPR015422">
    <property type="entry name" value="PyrdxlP-dep_Trfase_small"/>
</dbReference>
<feature type="site" description="Participates in the substrate recognition with KAPA and in a stacking interaction with the adenine ring of SAM" evidence="9">
    <location>
        <position position="22"/>
    </location>
</feature>
<dbReference type="InterPro" id="IPR015421">
    <property type="entry name" value="PyrdxlP-dep_Trfase_major"/>
</dbReference>
<dbReference type="InterPro" id="IPR005814">
    <property type="entry name" value="Aminotrans_3"/>
</dbReference>
<comment type="function">
    <text evidence="9">Catalyzes the transfer of the alpha-amino group from S-adenosyl-L-methionine (SAM) to 7-keto-8-aminopelargonic acid (KAPA) to form 7,8-diaminopelargonic acid (DAPA). It is the only aminotransferase known to utilize SAM as an amino donor.</text>
</comment>
<dbReference type="GO" id="GO:0005737">
    <property type="term" value="C:cytoplasm"/>
    <property type="evidence" value="ECO:0007669"/>
    <property type="project" value="UniProtKB-SubCell"/>
</dbReference>
<proteinExistence type="inferred from homology"/>
<dbReference type="InterPro" id="IPR015424">
    <property type="entry name" value="PyrdxlP-dep_Trfase"/>
</dbReference>
<comment type="subcellular location">
    <subcellularLocation>
        <location evidence="9">Cytoplasm</location>
    </subcellularLocation>
</comment>
<feature type="binding site" evidence="9">
    <location>
        <position position="150"/>
    </location>
    <ligand>
        <name>substrate</name>
    </ligand>
</feature>
<sequence>MPFPIRSVRSGKKDVCVIWHPFTLQFESDPPLKIKKAKEEFLYDEKGNSYIDAISSWWVSIHGHNHPKIVQAVKNQLDQLDHVLLAGFTHDPAEKLASELLRITEGLFHRVLYSDNGSTAVEIMIKLAYQYFQNTGENDRRIFIKFNTSYHGDTIGAMSVGGNSVFNRVFQGLTFPTEEFSTPNCSFCPMKKKPDSCDVECVDPIEEFFERNPKSVAGIVIEPLILGSGGMIFYKEEVLQKLEKISKKYGVLLLVDEVFTGFGRTGSLFAYQKAKIRPDLVAMAKGLSAGAAAIAATLTTDKIHSAFVTPEPEKAFYHGHTMTGNPIACSAALASIELLFEEGCLDRVVGLESKLRIGLKKIAEEYPKTIRDCRILGAVGVLELEVGNQSGYNYPGNRILKKKFLEKGVLLRPLGNVIYITPPYNIKDSSLEKVFFAIRETLSEISYGN</sequence>
<dbReference type="GO" id="GO:0030170">
    <property type="term" value="F:pyridoxal phosphate binding"/>
    <property type="evidence" value="ECO:0007669"/>
    <property type="project" value="UniProtKB-UniRule"/>
</dbReference>
<keyword evidence="9" id="KW-0963">Cytoplasm</keyword>
<evidence type="ECO:0000256" key="4">
    <source>
        <dbReference type="ARBA" id="ARBA00022679"/>
    </source>
</evidence>
<comment type="catalytic activity">
    <reaction evidence="8 9">
        <text>(8S)-8-amino-7-oxononanoate + S-adenosyl-L-methionine = S-adenosyl-4-methylsulfanyl-2-oxobutanoate + (7R,8S)-7,8-diammoniononanoate</text>
        <dbReference type="Rhea" id="RHEA:16861"/>
        <dbReference type="ChEBI" id="CHEBI:16490"/>
        <dbReference type="ChEBI" id="CHEBI:59789"/>
        <dbReference type="ChEBI" id="CHEBI:149468"/>
        <dbReference type="ChEBI" id="CHEBI:149469"/>
        <dbReference type="EC" id="2.6.1.62"/>
    </reaction>
</comment>
<dbReference type="EMBL" id="CP027843">
    <property type="protein sequence ID" value="AVQ11861.1"/>
    <property type="molecule type" value="Genomic_DNA"/>
</dbReference>
<dbReference type="Gene3D" id="3.40.640.10">
    <property type="entry name" value="Type I PLP-dependent aspartate aminotransferase-like (Major domain)"/>
    <property type="match status" value="1"/>
</dbReference>
<dbReference type="Proteomes" id="UP000033961">
    <property type="component" value="Chromosome I"/>
</dbReference>
<feature type="modified residue" description="N6-(pyridoxal phosphate)lysine" evidence="9">
    <location>
        <position position="285"/>
    </location>
</feature>
<feature type="binding site" evidence="9">
    <location>
        <position position="256"/>
    </location>
    <ligand>
        <name>pyridoxal 5'-phosphate</name>
        <dbReference type="ChEBI" id="CHEBI:597326"/>
    </ligand>
</feature>
<feature type="binding site" evidence="9">
    <location>
        <position position="57"/>
    </location>
    <ligand>
        <name>substrate</name>
    </ligand>
</feature>
<keyword evidence="3 9" id="KW-0032">Aminotransferase</keyword>
<dbReference type="UniPathway" id="UPA00078">
    <property type="reaction ID" value="UER00160"/>
</dbReference>
<dbReference type="GO" id="GO:0004015">
    <property type="term" value="F:adenosylmethionine-8-amino-7-oxononanoate transaminase activity"/>
    <property type="evidence" value="ECO:0007669"/>
    <property type="project" value="UniProtKB-UniRule"/>
</dbReference>
<dbReference type="PROSITE" id="PS00600">
    <property type="entry name" value="AA_TRANSFER_CLASS_3"/>
    <property type="match status" value="1"/>
</dbReference>
<evidence type="ECO:0000313" key="11">
    <source>
        <dbReference type="Proteomes" id="UP000033961"/>
    </source>
</evidence>
<evidence type="ECO:0000256" key="5">
    <source>
        <dbReference type="ARBA" id="ARBA00022691"/>
    </source>
</evidence>
<gene>
    <name evidence="9" type="primary">bioA</name>
    <name evidence="10" type="ORF">XB16_1531</name>
</gene>
<feature type="binding site" evidence="9">
    <location>
        <position position="412"/>
    </location>
    <ligand>
        <name>substrate</name>
    </ligand>
</feature>
<comment type="cofactor">
    <cofactor evidence="1 9">
        <name>pyridoxal 5'-phosphate</name>
        <dbReference type="ChEBI" id="CHEBI:597326"/>
    </cofactor>
</comment>
<evidence type="ECO:0000256" key="7">
    <source>
        <dbReference type="ARBA" id="ARBA00022898"/>
    </source>
</evidence>
<feature type="binding site" evidence="9">
    <location>
        <begin position="320"/>
        <end position="321"/>
    </location>
    <ligand>
        <name>pyridoxal 5'-phosphate</name>
        <dbReference type="ChEBI" id="CHEBI:597326"/>
    </ligand>
</feature>
<comment type="similarity">
    <text evidence="9">Belongs to the class-III pyridoxal-phosphate-dependent aminotransferase family. BioA subfamily.</text>
</comment>
<dbReference type="EC" id="2.6.1.62" evidence="9"/>
<keyword evidence="6 9" id="KW-0093">Biotin biosynthesis</keyword>
<dbReference type="CDD" id="cd00610">
    <property type="entry name" value="OAT_like"/>
    <property type="match status" value="1"/>
</dbReference>
<feature type="binding site" evidence="9">
    <location>
        <position position="319"/>
    </location>
    <ligand>
        <name>substrate</name>
    </ligand>
</feature>
<dbReference type="HAMAP" id="MF_00834">
    <property type="entry name" value="BioA"/>
    <property type="match status" value="1"/>
</dbReference>
<comment type="pathway">
    <text evidence="2 9">Cofactor biosynthesis; biotin biosynthesis; 7,8-diaminononanoate from 8-amino-7-oxononanoate (SAM route): step 1/1.</text>
</comment>
<dbReference type="AlphaFoldDB" id="A0A2P1QSI9"/>
<comment type="subunit">
    <text evidence="9">Homodimer.</text>
</comment>
<keyword evidence="4 9" id="KW-0808">Transferase</keyword>
<dbReference type="InterPro" id="IPR005815">
    <property type="entry name" value="BioA"/>
</dbReference>
<dbReference type="Pfam" id="PF00202">
    <property type="entry name" value="Aminotran_3"/>
    <property type="match status" value="1"/>
</dbReference>
<accession>A0A2P1QSI9</accession>
<name>A0A2P1QSI9_9LEPT</name>
<evidence type="ECO:0000256" key="9">
    <source>
        <dbReference type="HAMAP-Rule" id="MF_00834"/>
    </source>
</evidence>
<dbReference type="InterPro" id="IPR049704">
    <property type="entry name" value="Aminotrans_3_PPA_site"/>
</dbReference>
<evidence type="ECO:0000256" key="8">
    <source>
        <dbReference type="ARBA" id="ARBA00048449"/>
    </source>
</evidence>
<dbReference type="NCBIfam" id="TIGR00508">
    <property type="entry name" value="bioA"/>
    <property type="match status" value="1"/>
</dbReference>
<reference evidence="10 11" key="1">
    <citation type="journal article" date="2015" name="Genome Announc.">
        <title>Draft Genome Sequences of Leptospira santarosai Strains U160, U164, and U233, Isolated from Asymptomatic Cattle.</title>
        <authorList>
            <person name="Kremer F.S."/>
            <person name="Eslabao M.R."/>
            <person name="Provisor M."/>
            <person name="Woloski R.D."/>
            <person name="Ramires O.V."/>
            <person name="Moreno L.Z."/>
            <person name="Moreno A.M."/>
            <person name="Hamond C."/>
            <person name="Lilenbaum W."/>
            <person name="Dellagostin O.A."/>
        </authorList>
    </citation>
    <scope>NUCLEOTIDE SEQUENCE [LARGE SCALE GENOMIC DNA]</scope>
    <source>
        <strain evidence="10 11">U160</strain>
    </source>
</reference>
<dbReference type="SUPFAM" id="SSF53383">
    <property type="entry name" value="PLP-dependent transferases"/>
    <property type="match status" value="1"/>
</dbReference>
<evidence type="ECO:0000313" key="10">
    <source>
        <dbReference type="EMBL" id="AVQ11861.1"/>
    </source>
</evidence>
<evidence type="ECO:0000256" key="3">
    <source>
        <dbReference type="ARBA" id="ARBA00022576"/>
    </source>
</evidence>
<evidence type="ECO:0000256" key="2">
    <source>
        <dbReference type="ARBA" id="ARBA00005063"/>
    </source>
</evidence>
<protein>
    <recommendedName>
        <fullName evidence="9">Adenosylmethionine-8-amino-7-oxononanoate aminotransferase</fullName>
        <ecNumber evidence="9">2.6.1.62</ecNumber>
    </recommendedName>
    <alternativeName>
        <fullName evidence="9">7,8-diamino-pelargonic acid aminotransferase</fullName>
        <shortName evidence="9">DAPA AT</shortName>
        <shortName evidence="9">DAPA aminotransferase</shortName>
    </alternativeName>
    <alternativeName>
        <fullName evidence="9">7,8-diaminononanoate synthase</fullName>
        <shortName evidence="9">DANS</shortName>
    </alternativeName>
    <alternativeName>
        <fullName evidence="9">Diaminopelargonic acid synthase</fullName>
    </alternativeName>
</protein>
<evidence type="ECO:0000256" key="1">
    <source>
        <dbReference type="ARBA" id="ARBA00001933"/>
    </source>
</evidence>